<evidence type="ECO:0000256" key="1">
    <source>
        <dbReference type="SAM" id="Phobius"/>
    </source>
</evidence>
<protein>
    <submittedName>
        <fullName evidence="2">Integral membrane protein</fullName>
    </submittedName>
</protein>
<evidence type="ECO:0000313" key="3">
    <source>
        <dbReference type="Proteomes" id="UP000036367"/>
    </source>
</evidence>
<dbReference type="InterPro" id="IPR007462">
    <property type="entry name" value="COV1-like"/>
</dbReference>
<keyword evidence="1" id="KW-0812">Transmembrane</keyword>
<feature type="transmembrane region" description="Helical" evidence="1">
    <location>
        <begin position="21"/>
        <end position="51"/>
    </location>
</feature>
<keyword evidence="1" id="KW-0472">Membrane</keyword>
<dbReference type="EMBL" id="LECT01000053">
    <property type="protein sequence ID" value="KLU01588.1"/>
    <property type="molecule type" value="Genomic_DNA"/>
</dbReference>
<reference evidence="2" key="1">
    <citation type="submission" date="2015-05" db="EMBL/GenBank/DDBJ databases">
        <title>Permanent draft genome of Rhodopirellula islandicus K833.</title>
        <authorList>
            <person name="Kizina J."/>
            <person name="Richter M."/>
            <person name="Glockner F.O."/>
            <person name="Harder J."/>
        </authorList>
    </citation>
    <scope>NUCLEOTIDE SEQUENCE [LARGE SCALE GENOMIC DNA]</scope>
    <source>
        <strain evidence="2">K833</strain>
    </source>
</reference>
<dbReference type="AlphaFoldDB" id="A0A0J1B4P6"/>
<dbReference type="RefSeq" id="WP_047817256.1">
    <property type="nucleotide sequence ID" value="NZ_LECT01000053.1"/>
</dbReference>
<evidence type="ECO:0000313" key="2">
    <source>
        <dbReference type="EMBL" id="KLU01588.1"/>
    </source>
</evidence>
<proteinExistence type="predicted"/>
<accession>A0A0J1B4P6</accession>
<organism evidence="2 3">
    <name type="scientific">Rhodopirellula islandica</name>
    <dbReference type="NCBI Taxonomy" id="595434"/>
    <lineage>
        <taxon>Bacteria</taxon>
        <taxon>Pseudomonadati</taxon>
        <taxon>Planctomycetota</taxon>
        <taxon>Planctomycetia</taxon>
        <taxon>Pirellulales</taxon>
        <taxon>Pirellulaceae</taxon>
        <taxon>Rhodopirellula</taxon>
    </lineage>
</organism>
<gene>
    <name evidence="2" type="ORF">RISK_006435</name>
</gene>
<dbReference type="Pfam" id="PF04367">
    <property type="entry name" value="DUF502"/>
    <property type="match status" value="1"/>
</dbReference>
<sequence length="220" mass="24578">MKQHVQRHFSFLRTTAIGGIFFLLPLLVVLVLIGQLVQVIYAVAVALLPILQDYTPFHDTTGYLLIFGIATLLLIMACFVSGIMARRSIARQFTRFIEKYLLMLFPRYAIFKEQLSGNIGGDVAKNRLRPVVVQLEGYSQLAFEVERYRGTDVANDPLGVTLYLPGSPDPWNGKVVMVEPSRIQRIDAPFGDVVGTFEQLGTDTQKWARAGAVAVQEEES</sequence>
<keyword evidence="1" id="KW-1133">Transmembrane helix</keyword>
<feature type="transmembrane region" description="Helical" evidence="1">
    <location>
        <begin position="63"/>
        <end position="85"/>
    </location>
</feature>
<dbReference type="OrthoDB" id="260491at2"/>
<comment type="caution">
    <text evidence="2">The sequence shown here is derived from an EMBL/GenBank/DDBJ whole genome shotgun (WGS) entry which is preliminary data.</text>
</comment>
<dbReference type="PATRIC" id="fig|595434.4.peg.6117"/>
<dbReference type="Proteomes" id="UP000036367">
    <property type="component" value="Unassembled WGS sequence"/>
</dbReference>
<keyword evidence="3" id="KW-1185">Reference proteome</keyword>
<dbReference type="STRING" id="595434.RISK_006435"/>
<name>A0A0J1B4P6_RHOIS</name>